<keyword evidence="2" id="KW-1185">Reference proteome</keyword>
<reference evidence="2" key="2">
    <citation type="submission" date="2023-07" db="EMBL/GenBank/DDBJ databases">
        <title>Identification and characterization of horizontal gene transfer across gut microbiota members of farm animals based on homology search.</title>
        <authorList>
            <person name="Schwarzerova J."/>
            <person name="Nykrynova M."/>
            <person name="Jureckova K."/>
            <person name="Cejkova D."/>
            <person name="Rychlik I."/>
        </authorList>
    </citation>
    <scope>NUCLEOTIDE SEQUENCE [LARGE SCALE GENOMIC DNA]</scope>
    <source>
        <strain evidence="2">109_WCHN</strain>
    </source>
</reference>
<dbReference type="Proteomes" id="UP001169458">
    <property type="component" value="Unassembled WGS sequence"/>
</dbReference>
<accession>A0ABT7VCR0</accession>
<evidence type="ECO:0000313" key="1">
    <source>
        <dbReference type="EMBL" id="MDM8324081.1"/>
    </source>
</evidence>
<proteinExistence type="predicted"/>
<sequence>MRTSGDFFILFGLLLAGLSSCSQEDYSSLGETGSFSMNVQASNEVIVGVDASRAEAGGKSGEGAAAESLPDVNDFSVSVSSHGEKVLSWDTYRTMSEEENFELRPGAYVAKAWYGDLSDEGFDKPYFEGSQDFTVKRGETTPVNVSCYLANARLAVVYTDDFKSYFSAAYSAEVTGASGNKVAYVQDEQRSAYFVPGTVSVRVKVRKAGQAQEAEYEVKSFQAEARHAYTLTLDVDVSSATMTVEFSEEVSDENVSFDVSNEALNAPAPYLKASGFVPENILEPVEGANAKEQLSVYVNAAAGLASCKMTVASSYLEEKGVSGEIDLTAADAKLETLKGLGFQTKGLSGNVSQMALVDYTGLVGNLPAGRGESAFELRAIDKYGKVSDPLTLRVAPQLCNFAVSPTDVEVPFLGNTCQVSISFVDGDPSKASFVLADGSQPLTVTGISEGMATENGRQYIVSLQAPDGVQFKDPFKVSASYLAYSLESAELPVSYGILVDSEADVWAKRAVVHVYNEENLSALQFQQYKAGKWENVSVKEIDGNYVTVNGLSSNSALKLRARKTDAEPTNEVEIQTEEELQVPNAGMESWSYERGGDYWGIWYPWNEPETDGWNTLNLKTTSDGSDNFPYDYAYVANSGTKETADCHKGEKAALIRTVGWGAGTTAPGPFWDGSMTHTDPGYLYLGKNSESPETDYSPYLFASRPDALSFYYKYTPSSGRSASNDNFEVWVKVENRDGSPTVLGQGYLKSGGKVTNYTQGSISIKYTADYRDRKATHIYIIFKSGTETRYNYMSVPPRLNLSDGEYIGSQLYIDDVSLIYE</sequence>
<comment type="caution">
    <text evidence="1">The sequence shown here is derived from an EMBL/GenBank/DDBJ whole genome shotgun (WGS) entry which is preliminary data.</text>
</comment>
<dbReference type="Gene3D" id="2.60.120.890">
    <property type="entry name" value="BT2081, beta-jelly-roll domain"/>
    <property type="match status" value="1"/>
</dbReference>
<organism evidence="1 2">
    <name type="scientific">Bacteroides gallinaceum</name>
    <dbReference type="NCBI Taxonomy" id="1462571"/>
    <lineage>
        <taxon>Bacteria</taxon>
        <taxon>Pseudomonadati</taxon>
        <taxon>Bacteroidota</taxon>
        <taxon>Bacteroidia</taxon>
        <taxon>Bacteroidales</taxon>
        <taxon>Bacteroidaceae</taxon>
        <taxon>Bacteroides</taxon>
    </lineage>
</organism>
<evidence type="ECO:0000313" key="2">
    <source>
        <dbReference type="Proteomes" id="UP001169458"/>
    </source>
</evidence>
<reference evidence="1 2" key="1">
    <citation type="submission" date="2023-06" db="EMBL/GenBank/DDBJ databases">
        <authorList>
            <person name="Zeman M."/>
            <person name="Kubasova T."/>
            <person name="Jahodarova E."/>
            <person name="Nykrynova M."/>
            <person name="Rychlik I."/>
        </authorList>
    </citation>
    <scope>NUCLEOTIDE SEQUENCE [LARGE SCALE GENOMIC DNA]</scope>
    <source>
        <strain evidence="1 2">109_WCHN</strain>
    </source>
</reference>
<dbReference type="RefSeq" id="WP_289558300.1">
    <property type="nucleotide sequence ID" value="NZ_JAUDEN010000002.1"/>
</dbReference>
<dbReference type="InterPro" id="IPR038653">
    <property type="entry name" value="Put_CMD_sf"/>
</dbReference>
<dbReference type="Pfam" id="PF14900">
    <property type="entry name" value="DUF4493"/>
    <property type="match status" value="1"/>
</dbReference>
<protein>
    <submittedName>
        <fullName evidence="1">DUF4493 domain-containing protein</fullName>
    </submittedName>
</protein>
<gene>
    <name evidence="1" type="ORF">QUW60_02345</name>
</gene>
<dbReference type="PROSITE" id="PS51257">
    <property type="entry name" value="PROKAR_LIPOPROTEIN"/>
    <property type="match status" value="1"/>
</dbReference>
<name>A0ABT7VCR0_9BACE</name>
<dbReference type="InterPro" id="IPR027840">
    <property type="entry name" value="DUF4493"/>
</dbReference>
<dbReference type="EMBL" id="JAUDEN010000002">
    <property type="protein sequence ID" value="MDM8324081.1"/>
    <property type="molecule type" value="Genomic_DNA"/>
</dbReference>